<comment type="caution">
    <text evidence="5">The sequence shown here is derived from an EMBL/GenBank/DDBJ whole genome shotgun (WGS) entry which is preliminary data.</text>
</comment>
<name>A0AAV5MWX3_9GAMM</name>
<accession>A0AAV5MWX3</accession>
<feature type="chain" id="PRO_5043551546" evidence="3">
    <location>
        <begin position="20"/>
        <end position="737"/>
    </location>
</feature>
<dbReference type="AlphaFoldDB" id="A0AAV5MWX3"/>
<dbReference type="InterPro" id="IPR051715">
    <property type="entry name" value="Intimin-Invasin_domain"/>
</dbReference>
<dbReference type="InterPro" id="IPR024519">
    <property type="entry name" value="IAT_beta"/>
</dbReference>
<keyword evidence="3" id="KW-0732">Signal</keyword>
<evidence type="ECO:0000313" key="6">
    <source>
        <dbReference type="Proteomes" id="UP001058124"/>
    </source>
</evidence>
<evidence type="ECO:0000256" key="1">
    <source>
        <dbReference type="ARBA" id="ARBA00010116"/>
    </source>
</evidence>
<proteinExistence type="inferred from homology"/>
<evidence type="ECO:0000256" key="3">
    <source>
        <dbReference type="SAM" id="SignalP"/>
    </source>
</evidence>
<dbReference type="GO" id="GO:0007155">
    <property type="term" value="P:cell adhesion"/>
    <property type="evidence" value="ECO:0007669"/>
    <property type="project" value="InterPro"/>
</dbReference>
<sequence>MRRGLLITSMIFLSGLAWAQAAPNGVSAPANGEKKSSRDASLPELGSGGEKYLNKDEGKGLKESASDYFTSSASQGFENLTPEALESQARGYVKNKVTSTTQSYVEGALSPFGKVRTNLAVSEDGDLEGSSLDYFVPWYDNQSTLLFNQFSIQRKEERTIGNIGFGVRQDVSDWLLGGNLFYDHDLSRDHRRLGVGAEAWTDYLKLSANYYHPLSDWKDSKDFDFYEERPARGWDVRSEAYLPSYPQLGGKLVYEQYYGDEVALFGKDNRQKDPHAVTLGLNYTPVPLVTVGADYKAGTGDNKSINVNAALTYQFGVPLNDQLNPDKVKSQRSLKGSRHDFVDRNNFIVLEYREKDALDVTLWLKASANNEHPECVIKDTPEAGEGLESCRWTVNALISSRYKIVSASWQAKSRANQTMVMPVIKANALTEGNNNRWDLVLPAWQGGLTDKERADRNTWLVRITMEDEKGHRVNSDPVEIVVKEDRRIELVANSVKDADEEHSHETNAQANGKDGVVLDLLVSDAFGSTTDSKGNTLEDDKMAPELYDENDKKVKLSTTPCDVQAPCVFILDRNEEAGTVTVASTLPGVFRWKAKAAAYGESNYVDVAFDDTSLKELKPVIYQLDSGHPVNLIGNNDRLALNKTYRFMLWRDANGDGAFQLSERVSDEEMAEYEYKWEFTGQSAHGETGAQANTENEDLVIPETNHEAAAAFGTREGGDGVQGYGLRVLYRKKSSIN</sequence>
<dbReference type="InterPro" id="IPR038177">
    <property type="entry name" value="IAT_beta_sf"/>
</dbReference>
<reference evidence="5" key="1">
    <citation type="submission" date="2022-06" db="EMBL/GenBank/DDBJ databases">
        <title>Draft genome sequences of Leminorella grimontii str. JCM5902.</title>
        <authorList>
            <person name="Wakabayashi Y."/>
            <person name="Kojima K."/>
        </authorList>
    </citation>
    <scope>NUCLEOTIDE SEQUENCE</scope>
    <source>
        <strain evidence="5">JCM 5902</strain>
    </source>
</reference>
<evidence type="ECO:0000313" key="5">
    <source>
        <dbReference type="EMBL" id="GKX54343.1"/>
    </source>
</evidence>
<dbReference type="EMBL" id="BRLH01000001">
    <property type="protein sequence ID" value="GKX54343.1"/>
    <property type="molecule type" value="Genomic_DNA"/>
</dbReference>
<feature type="region of interest" description="Disordered" evidence="2">
    <location>
        <begin position="25"/>
        <end position="57"/>
    </location>
</feature>
<dbReference type="FunFam" id="2.40.160.160:FF:000001">
    <property type="entry name" value="Intimin-like inverse autotransporter SinH"/>
    <property type="match status" value="1"/>
</dbReference>
<dbReference type="GO" id="GO:0009279">
    <property type="term" value="C:cell outer membrane"/>
    <property type="evidence" value="ECO:0007669"/>
    <property type="project" value="TreeGrafter"/>
</dbReference>
<dbReference type="Proteomes" id="UP001058124">
    <property type="component" value="Unassembled WGS sequence"/>
</dbReference>
<feature type="signal peptide" evidence="3">
    <location>
        <begin position="1"/>
        <end position="19"/>
    </location>
</feature>
<dbReference type="Gene3D" id="2.40.160.160">
    <property type="entry name" value="Inverse autotransporter, beta-domain"/>
    <property type="match status" value="1"/>
</dbReference>
<protein>
    <submittedName>
        <fullName evidence="5">Intimin-like inverse autotransporter protein SinH</fullName>
    </submittedName>
</protein>
<dbReference type="PRINTS" id="PR01369">
    <property type="entry name" value="INTIMIN"/>
</dbReference>
<gene>
    <name evidence="5" type="ORF">SOASR030_04550</name>
</gene>
<keyword evidence="6" id="KW-1185">Reference proteome</keyword>
<dbReference type="RefSeq" id="WP_373876281.1">
    <property type="nucleotide sequence ID" value="NZ_BRLH01000001.1"/>
</dbReference>
<dbReference type="NCBIfam" id="NF033423">
    <property type="entry name" value="inverse_SinH"/>
    <property type="match status" value="1"/>
</dbReference>
<dbReference type="Pfam" id="PF11924">
    <property type="entry name" value="IAT_beta"/>
    <property type="match status" value="1"/>
</dbReference>
<feature type="domain" description="Inverse autotransporter beta-domain" evidence="4">
    <location>
        <begin position="73"/>
        <end position="346"/>
    </location>
</feature>
<evidence type="ECO:0000259" key="4">
    <source>
        <dbReference type="Pfam" id="PF11924"/>
    </source>
</evidence>
<evidence type="ECO:0000256" key="2">
    <source>
        <dbReference type="SAM" id="MobiDB-lite"/>
    </source>
</evidence>
<comment type="similarity">
    <text evidence="1">Belongs to the intimin/invasin family.</text>
</comment>
<dbReference type="InterPro" id="IPR003535">
    <property type="entry name" value="Intimin/invasin_bac"/>
</dbReference>
<dbReference type="PANTHER" id="PTHR39576">
    <property type="entry name" value="ATTACHING AND EFFACING PROTEIN HOMOLOG-RELATED-RELATED"/>
    <property type="match status" value="1"/>
</dbReference>
<dbReference type="PANTHER" id="PTHR39576:SF2">
    <property type="entry name" value="ATTACHING AND EFFACING PROTEIN HOMOLOG-RELATED"/>
    <property type="match status" value="1"/>
</dbReference>
<organism evidence="5 6">
    <name type="scientific">Leminorella grimontii</name>
    <dbReference type="NCBI Taxonomy" id="82981"/>
    <lineage>
        <taxon>Bacteria</taxon>
        <taxon>Pseudomonadati</taxon>
        <taxon>Pseudomonadota</taxon>
        <taxon>Gammaproteobacteria</taxon>
        <taxon>Enterobacterales</taxon>
        <taxon>Budviciaceae</taxon>
        <taxon>Leminorella</taxon>
    </lineage>
</organism>